<accession>A0A8S1AA20</accession>
<dbReference type="EMBL" id="CADEBD010000312">
    <property type="protein sequence ID" value="CAB3242262.1"/>
    <property type="molecule type" value="Genomic_DNA"/>
</dbReference>
<dbReference type="OrthoDB" id="2789670at2759"/>
<reference evidence="1 2" key="1">
    <citation type="submission" date="2020-04" db="EMBL/GenBank/DDBJ databases">
        <authorList>
            <person name="Wallbank WR R."/>
            <person name="Pardo Diaz C."/>
            <person name="Kozak K."/>
            <person name="Martin S."/>
            <person name="Jiggins C."/>
            <person name="Moest M."/>
            <person name="Warren A I."/>
            <person name="Byers J.R.P. K."/>
            <person name="Montejo-Kovacevich G."/>
            <person name="Yen C E."/>
        </authorList>
    </citation>
    <scope>NUCLEOTIDE SEQUENCE [LARGE SCALE GENOMIC DNA]</scope>
</reference>
<name>A0A8S1AA20_ARCPL</name>
<gene>
    <name evidence="1" type="ORF">APLA_LOCUS9878</name>
</gene>
<proteinExistence type="predicted"/>
<protein>
    <submittedName>
        <fullName evidence="1">Uncharacterized protein</fullName>
    </submittedName>
</protein>
<evidence type="ECO:0000313" key="1">
    <source>
        <dbReference type="EMBL" id="CAB3242262.1"/>
    </source>
</evidence>
<dbReference type="AlphaFoldDB" id="A0A8S1AA20"/>
<organism evidence="1 2">
    <name type="scientific">Arctia plantaginis</name>
    <name type="common">Wood tiger moth</name>
    <name type="synonym">Phalaena plantaginis</name>
    <dbReference type="NCBI Taxonomy" id="874455"/>
    <lineage>
        <taxon>Eukaryota</taxon>
        <taxon>Metazoa</taxon>
        <taxon>Ecdysozoa</taxon>
        <taxon>Arthropoda</taxon>
        <taxon>Hexapoda</taxon>
        <taxon>Insecta</taxon>
        <taxon>Pterygota</taxon>
        <taxon>Neoptera</taxon>
        <taxon>Endopterygota</taxon>
        <taxon>Lepidoptera</taxon>
        <taxon>Glossata</taxon>
        <taxon>Ditrysia</taxon>
        <taxon>Noctuoidea</taxon>
        <taxon>Erebidae</taxon>
        <taxon>Arctiinae</taxon>
        <taxon>Arctia</taxon>
    </lineage>
</organism>
<comment type="caution">
    <text evidence="1">The sequence shown here is derived from an EMBL/GenBank/DDBJ whole genome shotgun (WGS) entry which is preliminary data.</text>
</comment>
<sequence length="125" mass="14539">MISKFQDMKEQHDVVLSQKRLCLQDIEKLTCSISDELKPHLQVTLQKLKVPEELTINSENQYIKKIASMTGVSERTLRVIKNEGQNNQGIWRTPGKQRAARATKVKIDNFDQWRIGQNCQLFEIQ</sequence>
<dbReference type="Proteomes" id="UP000494256">
    <property type="component" value="Unassembled WGS sequence"/>
</dbReference>
<evidence type="ECO:0000313" key="2">
    <source>
        <dbReference type="Proteomes" id="UP000494256"/>
    </source>
</evidence>